<keyword evidence="4" id="KW-1185">Reference proteome</keyword>
<sequence length="343" mass="39607">MAPKARAVKSKTVPAKAPATPPAPFRKPSEALQPFIDTLDQRHVYITHIDSKPTDFKKKIFLVPVGMNIVVAALFVLRMHYILPYYFKFIQSAGGYPNETTFVVSDSTWSALAWEIAKRGFSFTLDLMLFIFVWPWPLEFVLGQTYGNPIRWRWSVGFRDKEIYIRRSREWDEQLGDIFKEKENNQALQQLVRQATSPLLLQEKTGYLTMNGQWDLDWEAMVIAHALVDKKDIALEAFQIVVLVYHEDYGWLCLEQAGPKGKEDDRRRQVLAFRDGLAAIGKEDLFFRWIEIVQFETSQPGDDFGPERQVEVAKKVRDLFADQGVDFDQMWRESVGSDGLKGM</sequence>
<keyword evidence="2" id="KW-0472">Membrane</keyword>
<feature type="region of interest" description="Disordered" evidence="1">
    <location>
        <begin position="1"/>
        <end position="25"/>
    </location>
</feature>
<name>A0A4R8PUJ8_9PEZI</name>
<protein>
    <submittedName>
        <fullName evidence="3">Uncharacterized protein</fullName>
    </submittedName>
</protein>
<accession>A0A4R8PUJ8</accession>
<dbReference type="Proteomes" id="UP000295083">
    <property type="component" value="Unassembled WGS sequence"/>
</dbReference>
<keyword evidence="2" id="KW-0812">Transmembrane</keyword>
<reference evidence="3 4" key="1">
    <citation type="submission" date="2018-11" db="EMBL/GenBank/DDBJ databases">
        <title>Genome sequence and assembly of Colletotrichum spinosum.</title>
        <authorList>
            <person name="Gan P."/>
            <person name="Shirasu K."/>
        </authorList>
    </citation>
    <scope>NUCLEOTIDE SEQUENCE [LARGE SCALE GENOMIC DNA]</scope>
    <source>
        <strain evidence="3 4">CBS 515.97</strain>
    </source>
</reference>
<dbReference type="EMBL" id="QAPG01000265">
    <property type="protein sequence ID" value="TDZ29447.1"/>
    <property type="molecule type" value="Genomic_DNA"/>
</dbReference>
<gene>
    <name evidence="3" type="ORF">C8035_v005762</name>
</gene>
<evidence type="ECO:0000256" key="1">
    <source>
        <dbReference type="SAM" id="MobiDB-lite"/>
    </source>
</evidence>
<feature type="transmembrane region" description="Helical" evidence="2">
    <location>
        <begin position="60"/>
        <end position="83"/>
    </location>
</feature>
<comment type="caution">
    <text evidence="3">The sequence shown here is derived from an EMBL/GenBank/DDBJ whole genome shotgun (WGS) entry which is preliminary data.</text>
</comment>
<evidence type="ECO:0000313" key="4">
    <source>
        <dbReference type="Proteomes" id="UP000295083"/>
    </source>
</evidence>
<evidence type="ECO:0000313" key="3">
    <source>
        <dbReference type="EMBL" id="TDZ29447.1"/>
    </source>
</evidence>
<keyword evidence="2" id="KW-1133">Transmembrane helix</keyword>
<evidence type="ECO:0000256" key="2">
    <source>
        <dbReference type="SAM" id="Phobius"/>
    </source>
</evidence>
<proteinExistence type="predicted"/>
<organism evidence="3 4">
    <name type="scientific">Colletotrichum spinosum</name>
    <dbReference type="NCBI Taxonomy" id="1347390"/>
    <lineage>
        <taxon>Eukaryota</taxon>
        <taxon>Fungi</taxon>
        <taxon>Dikarya</taxon>
        <taxon>Ascomycota</taxon>
        <taxon>Pezizomycotina</taxon>
        <taxon>Sordariomycetes</taxon>
        <taxon>Hypocreomycetidae</taxon>
        <taxon>Glomerellales</taxon>
        <taxon>Glomerellaceae</taxon>
        <taxon>Colletotrichum</taxon>
        <taxon>Colletotrichum orbiculare species complex</taxon>
    </lineage>
</organism>
<dbReference type="AlphaFoldDB" id="A0A4R8PUJ8"/>